<dbReference type="Gramene" id="KQL27020">
    <property type="protein sequence ID" value="KQL27020"/>
    <property type="gene ID" value="SETIT_033186mg"/>
</dbReference>
<dbReference type="HOGENOM" id="CLU_2502193_0_0_1"/>
<evidence type="ECO:0000313" key="2">
    <source>
        <dbReference type="EnsemblPlants" id="KQL27020"/>
    </source>
</evidence>
<feature type="compositionally biased region" description="Basic residues" evidence="1">
    <location>
        <begin position="38"/>
        <end position="47"/>
    </location>
</feature>
<accession>K4A2T4</accession>
<protein>
    <submittedName>
        <fullName evidence="2">Uncharacterized protein</fullName>
    </submittedName>
</protein>
<proteinExistence type="predicted"/>
<feature type="region of interest" description="Disordered" evidence="1">
    <location>
        <begin position="1"/>
        <end position="86"/>
    </location>
</feature>
<sequence length="86" mass="9826">MATSNYEHVEEEDTWPPGSLSHRAAVPGKRSHEAVRSGRGRRARPAGRGRWVRDRRAEKCPCRRPRGKREHARSRLEPSGAEFVLN</sequence>
<dbReference type="EnsemblPlants" id="KQL27020">
    <property type="protein sequence ID" value="KQL27020"/>
    <property type="gene ID" value="SETIT_033186mg"/>
</dbReference>
<organism evidence="2 3">
    <name type="scientific">Setaria italica</name>
    <name type="common">Foxtail millet</name>
    <name type="synonym">Panicum italicum</name>
    <dbReference type="NCBI Taxonomy" id="4555"/>
    <lineage>
        <taxon>Eukaryota</taxon>
        <taxon>Viridiplantae</taxon>
        <taxon>Streptophyta</taxon>
        <taxon>Embryophyta</taxon>
        <taxon>Tracheophyta</taxon>
        <taxon>Spermatophyta</taxon>
        <taxon>Magnoliopsida</taxon>
        <taxon>Liliopsida</taxon>
        <taxon>Poales</taxon>
        <taxon>Poaceae</taxon>
        <taxon>PACMAD clade</taxon>
        <taxon>Panicoideae</taxon>
        <taxon>Panicodae</taxon>
        <taxon>Paniceae</taxon>
        <taxon>Cenchrinae</taxon>
        <taxon>Setaria</taxon>
    </lineage>
</organism>
<dbReference type="AlphaFoldDB" id="K4A2T4"/>
<evidence type="ECO:0000313" key="3">
    <source>
        <dbReference type="Proteomes" id="UP000004995"/>
    </source>
</evidence>
<keyword evidence="3" id="KW-1185">Reference proteome</keyword>
<feature type="compositionally biased region" description="Basic residues" evidence="1">
    <location>
        <begin position="62"/>
        <end position="72"/>
    </location>
</feature>
<evidence type="ECO:0000256" key="1">
    <source>
        <dbReference type="SAM" id="MobiDB-lite"/>
    </source>
</evidence>
<dbReference type="Proteomes" id="UP000004995">
    <property type="component" value="Unassembled WGS sequence"/>
</dbReference>
<dbReference type="EMBL" id="AGNK02001360">
    <property type="status" value="NOT_ANNOTATED_CDS"/>
    <property type="molecule type" value="Genomic_DNA"/>
</dbReference>
<feature type="compositionally biased region" description="Basic and acidic residues" evidence="1">
    <location>
        <begin position="51"/>
        <end position="61"/>
    </location>
</feature>
<reference evidence="3" key="1">
    <citation type="journal article" date="2012" name="Nat. Biotechnol.">
        <title>Reference genome sequence of the model plant Setaria.</title>
        <authorList>
            <person name="Bennetzen J.L."/>
            <person name="Schmutz J."/>
            <person name="Wang H."/>
            <person name="Percifield R."/>
            <person name="Hawkins J."/>
            <person name="Pontaroli A.C."/>
            <person name="Estep M."/>
            <person name="Feng L."/>
            <person name="Vaughn J.N."/>
            <person name="Grimwood J."/>
            <person name="Jenkins J."/>
            <person name="Barry K."/>
            <person name="Lindquist E."/>
            <person name="Hellsten U."/>
            <person name="Deshpande S."/>
            <person name="Wang X."/>
            <person name="Wu X."/>
            <person name="Mitros T."/>
            <person name="Triplett J."/>
            <person name="Yang X."/>
            <person name="Ye C.Y."/>
            <person name="Mauro-Herrera M."/>
            <person name="Wang L."/>
            <person name="Li P."/>
            <person name="Sharma M."/>
            <person name="Sharma R."/>
            <person name="Ronald P.C."/>
            <person name="Panaud O."/>
            <person name="Kellogg E.A."/>
            <person name="Brutnell T.P."/>
            <person name="Doust A.N."/>
            <person name="Tuskan G.A."/>
            <person name="Rokhsar D."/>
            <person name="Devos K.M."/>
        </authorList>
    </citation>
    <scope>NUCLEOTIDE SEQUENCE [LARGE SCALE GENOMIC DNA]</scope>
    <source>
        <strain evidence="3">cv. Yugu1</strain>
    </source>
</reference>
<reference evidence="2" key="2">
    <citation type="submission" date="2018-08" db="UniProtKB">
        <authorList>
            <consortium name="EnsemblPlants"/>
        </authorList>
    </citation>
    <scope>IDENTIFICATION</scope>
    <source>
        <strain evidence="2">Yugu1</strain>
    </source>
</reference>
<name>K4A2T4_SETIT</name>
<dbReference type="InParanoid" id="K4A2T4"/>